<proteinExistence type="inferred from homology"/>
<reference evidence="4 5" key="1">
    <citation type="submission" date="2023-12" db="EMBL/GenBank/DDBJ databases">
        <title>Blastococcus brunescens sp. nov., an actonobacterium isolated from sandstone collected in sahara desert.</title>
        <authorList>
            <person name="Gtari M."/>
            <person name="Ghodhbane F."/>
        </authorList>
    </citation>
    <scope>NUCLEOTIDE SEQUENCE [LARGE SCALE GENOMIC DNA]</scope>
    <source>
        <strain evidence="4 5">BMG 8361</strain>
    </source>
</reference>
<evidence type="ECO:0000313" key="4">
    <source>
        <dbReference type="EMBL" id="WRL62932.1"/>
    </source>
</evidence>
<dbReference type="PANTHER" id="PTHR11022">
    <property type="entry name" value="PEPTIDOGLYCAN RECOGNITION PROTEIN"/>
    <property type="match status" value="1"/>
</dbReference>
<dbReference type="EMBL" id="CP141261">
    <property type="protein sequence ID" value="WRL62932.1"/>
    <property type="molecule type" value="Genomic_DNA"/>
</dbReference>
<evidence type="ECO:0000313" key="5">
    <source>
        <dbReference type="Proteomes" id="UP001324287"/>
    </source>
</evidence>
<name>A0ABZ1AWJ3_9ACTN</name>
<protein>
    <submittedName>
        <fullName evidence="4">N-acetylmuramoyl-L-alanine amidase</fullName>
        <ecNumber evidence="4">3.5.1.28</ecNumber>
    </submittedName>
</protein>
<dbReference type="EC" id="3.5.1.28" evidence="4"/>
<feature type="compositionally biased region" description="Low complexity" evidence="2">
    <location>
        <begin position="1"/>
        <end position="29"/>
    </location>
</feature>
<keyword evidence="5" id="KW-1185">Reference proteome</keyword>
<evidence type="ECO:0000259" key="3">
    <source>
        <dbReference type="SMART" id="SM00701"/>
    </source>
</evidence>
<dbReference type="SUPFAM" id="SSF55846">
    <property type="entry name" value="N-acetylmuramoyl-L-alanine amidase-like"/>
    <property type="match status" value="1"/>
</dbReference>
<comment type="similarity">
    <text evidence="1">Belongs to the N-acetylmuramoyl-L-alanine amidase 2 family.</text>
</comment>
<dbReference type="Gene3D" id="3.40.80.10">
    <property type="entry name" value="Peptidoglycan recognition protein-like"/>
    <property type="match status" value="1"/>
</dbReference>
<dbReference type="Pfam" id="PF01510">
    <property type="entry name" value="Amidase_2"/>
    <property type="match status" value="1"/>
</dbReference>
<sequence>MALLDPGSGPADALGGPAAASTTAHAAGTMPRVHSRAEWGADESIRFWDPEFPSTIKAATIHHSADGNNYTAAQVPAMLRSIYAYHTQTRGWGDIGYNVIVDKFGRIFEGRYGGLTSTVVGAHAGGFNTFTFGVSMLGNYDLVQVPQVTVNAVSEIIAWKLGLYGVDPRGSTVLTSGGGGTARYAAGQRVTLPTVFGHRDVGSTACPGQYGYARLGEIRERVNALVGAVGRTLLRTPESAAVYVVSGTHKYPVEDLGTLAALAPWGPWATCRSSTWTDSPRARVSTAWCVHPQERCTSWTPG</sequence>
<dbReference type="InterPro" id="IPR002502">
    <property type="entry name" value="Amidase_domain"/>
</dbReference>
<dbReference type="SMART" id="SM00701">
    <property type="entry name" value="PGRP"/>
    <property type="match status" value="1"/>
</dbReference>
<gene>
    <name evidence="4" type="ORF">U6N30_24180</name>
</gene>
<accession>A0ABZ1AWJ3</accession>
<feature type="region of interest" description="Disordered" evidence="2">
    <location>
        <begin position="1"/>
        <end position="31"/>
    </location>
</feature>
<keyword evidence="4" id="KW-0378">Hydrolase</keyword>
<dbReference type="GO" id="GO:0008745">
    <property type="term" value="F:N-acetylmuramoyl-L-alanine amidase activity"/>
    <property type="evidence" value="ECO:0007669"/>
    <property type="project" value="UniProtKB-EC"/>
</dbReference>
<organism evidence="4 5">
    <name type="scientific">Blastococcus brunescens</name>
    <dbReference type="NCBI Taxonomy" id="1564165"/>
    <lineage>
        <taxon>Bacteria</taxon>
        <taxon>Bacillati</taxon>
        <taxon>Actinomycetota</taxon>
        <taxon>Actinomycetes</taxon>
        <taxon>Geodermatophilales</taxon>
        <taxon>Geodermatophilaceae</taxon>
        <taxon>Blastococcus</taxon>
    </lineage>
</organism>
<evidence type="ECO:0000256" key="1">
    <source>
        <dbReference type="ARBA" id="ARBA00007553"/>
    </source>
</evidence>
<evidence type="ECO:0000256" key="2">
    <source>
        <dbReference type="SAM" id="MobiDB-lite"/>
    </source>
</evidence>
<dbReference type="InterPro" id="IPR015510">
    <property type="entry name" value="PGRP"/>
</dbReference>
<feature type="domain" description="Peptidoglycan recognition protein family" evidence="3">
    <location>
        <begin position="31"/>
        <end position="179"/>
    </location>
</feature>
<dbReference type="Proteomes" id="UP001324287">
    <property type="component" value="Chromosome"/>
</dbReference>
<dbReference type="RefSeq" id="WP_324274281.1">
    <property type="nucleotide sequence ID" value="NZ_CP141261.1"/>
</dbReference>
<dbReference type="InterPro" id="IPR006619">
    <property type="entry name" value="PGRP_domain_met/bac"/>
</dbReference>
<dbReference type="InterPro" id="IPR036505">
    <property type="entry name" value="Amidase/PGRP_sf"/>
</dbReference>
<dbReference type="PANTHER" id="PTHR11022:SF41">
    <property type="entry name" value="PEPTIDOGLYCAN-RECOGNITION PROTEIN LC-RELATED"/>
    <property type="match status" value="1"/>
</dbReference>
<dbReference type="CDD" id="cd06583">
    <property type="entry name" value="PGRP"/>
    <property type="match status" value="1"/>
</dbReference>